<dbReference type="InterPro" id="IPR004341">
    <property type="entry name" value="CAT_RNA-bd_dom"/>
</dbReference>
<dbReference type="InterPro" id="IPR050661">
    <property type="entry name" value="BglG_antiterminators"/>
</dbReference>
<protein>
    <submittedName>
        <fullName evidence="3">PRD domain-containing protein</fullName>
    </submittedName>
</protein>
<keyword evidence="4" id="KW-1185">Reference proteome</keyword>
<dbReference type="Gene3D" id="1.10.1790.10">
    <property type="entry name" value="PRD domain"/>
    <property type="match status" value="2"/>
</dbReference>
<dbReference type="SMART" id="SM01061">
    <property type="entry name" value="CAT_RBD"/>
    <property type="match status" value="1"/>
</dbReference>
<sequence length="295" mass="34444">MRIIKVFNNNVILAEDEKHNKKILSGRGIGFQKHKNDYININDEIELFVRESKNPEWMNSFLNLINEIPFRYILTTRKIIENAEKNLQVKFNPFLLISLSDHIYFATIRAKKHNAIAIMDDVRNVYPSEYKEARNSLQLINKEIQVSLDENEANFLAIHFVENELAPTSEKVTIRNPMIENKCINDLLKVITDNIGFPAHATTLSRLTIHLRFLLRRIDSTGDVKSSEMSSRHDNGLYNEIKQKYPELIAVESKIIEYLKHIWNYNLSDSEKLYLLIHLHQITEDADFSDSDSDE</sequence>
<keyword evidence="1" id="KW-0677">Repeat</keyword>
<feature type="domain" description="PRD" evidence="2">
    <location>
        <begin position="67"/>
        <end position="170"/>
    </location>
</feature>
<dbReference type="GO" id="GO:0003723">
    <property type="term" value="F:RNA binding"/>
    <property type="evidence" value="ECO:0007669"/>
    <property type="project" value="InterPro"/>
</dbReference>
<organism evidence="3 4">
    <name type="scientific">Ligilactobacillus ubinensis</name>
    <dbReference type="NCBI Taxonomy" id="2876789"/>
    <lineage>
        <taxon>Bacteria</taxon>
        <taxon>Bacillati</taxon>
        <taxon>Bacillota</taxon>
        <taxon>Bacilli</taxon>
        <taxon>Lactobacillales</taxon>
        <taxon>Lactobacillaceae</taxon>
        <taxon>Ligilactobacillus</taxon>
    </lineage>
</organism>
<dbReference type="Pfam" id="PF03123">
    <property type="entry name" value="CAT_RBD"/>
    <property type="match status" value="1"/>
</dbReference>
<evidence type="ECO:0000313" key="4">
    <source>
        <dbReference type="Proteomes" id="UP001139006"/>
    </source>
</evidence>
<gene>
    <name evidence="3" type="ORF">LB941_11940</name>
</gene>
<dbReference type="InterPro" id="IPR011608">
    <property type="entry name" value="PRD"/>
</dbReference>
<dbReference type="InterPro" id="IPR036634">
    <property type="entry name" value="PRD_sf"/>
</dbReference>
<dbReference type="EMBL" id="JAIULA010000035">
    <property type="protein sequence ID" value="MCP0888040.1"/>
    <property type="molecule type" value="Genomic_DNA"/>
</dbReference>
<proteinExistence type="predicted"/>
<dbReference type="PANTHER" id="PTHR30185">
    <property type="entry name" value="CRYPTIC BETA-GLUCOSIDE BGL OPERON ANTITERMINATOR"/>
    <property type="match status" value="1"/>
</dbReference>
<dbReference type="PANTHER" id="PTHR30185:SF15">
    <property type="entry name" value="CRYPTIC BETA-GLUCOSIDE BGL OPERON ANTITERMINATOR"/>
    <property type="match status" value="1"/>
</dbReference>
<dbReference type="Pfam" id="PF00874">
    <property type="entry name" value="PRD"/>
    <property type="match status" value="2"/>
</dbReference>
<dbReference type="Proteomes" id="UP001139006">
    <property type="component" value="Unassembled WGS sequence"/>
</dbReference>
<dbReference type="Gene3D" id="2.30.24.10">
    <property type="entry name" value="CAT RNA-binding domain"/>
    <property type="match status" value="1"/>
</dbReference>
<feature type="domain" description="PRD" evidence="2">
    <location>
        <begin position="175"/>
        <end position="289"/>
    </location>
</feature>
<dbReference type="SUPFAM" id="SSF50151">
    <property type="entry name" value="SacY-like RNA-binding domain"/>
    <property type="match status" value="1"/>
</dbReference>
<dbReference type="PROSITE" id="PS51372">
    <property type="entry name" value="PRD_2"/>
    <property type="match status" value="2"/>
</dbReference>
<reference evidence="3 4" key="1">
    <citation type="journal article" date="2023" name="Int. J. Syst. Evol. Microbiol.">
        <title>Ligilactobacillus ubinensis sp. nov., a novel species isolated from the wild ferment of a durian fruit (Durio zibethinus).</title>
        <authorList>
            <person name="Heng Y.C."/>
            <person name="Menon N."/>
            <person name="Chen B."/>
            <person name="Loo B.Z.L."/>
            <person name="Wong G.W.J."/>
            <person name="Lim A.C.H."/>
            <person name="Silvaraju S."/>
            <person name="Kittelmann S."/>
        </authorList>
    </citation>
    <scope>NUCLEOTIDE SEQUENCE [LARGE SCALE GENOMIC DNA]</scope>
    <source>
        <strain evidence="3 4">WILCCON 0076</strain>
    </source>
</reference>
<comment type="caution">
    <text evidence="3">The sequence shown here is derived from an EMBL/GenBank/DDBJ whole genome shotgun (WGS) entry which is preliminary data.</text>
</comment>
<dbReference type="InterPro" id="IPR036650">
    <property type="entry name" value="CAT_RNA-bd_dom_sf"/>
</dbReference>
<dbReference type="AlphaFoldDB" id="A0A9X2FN16"/>
<dbReference type="SUPFAM" id="SSF63520">
    <property type="entry name" value="PTS-regulatory domain, PRD"/>
    <property type="match status" value="2"/>
</dbReference>
<evidence type="ECO:0000313" key="3">
    <source>
        <dbReference type="EMBL" id="MCP0888040.1"/>
    </source>
</evidence>
<accession>A0A9X2FN16</accession>
<evidence type="ECO:0000259" key="2">
    <source>
        <dbReference type="PROSITE" id="PS51372"/>
    </source>
</evidence>
<dbReference type="GO" id="GO:0006355">
    <property type="term" value="P:regulation of DNA-templated transcription"/>
    <property type="evidence" value="ECO:0007669"/>
    <property type="project" value="InterPro"/>
</dbReference>
<dbReference type="RefSeq" id="WP_253362210.1">
    <property type="nucleotide sequence ID" value="NZ_JAIULA010000035.1"/>
</dbReference>
<name>A0A9X2FN16_9LACO</name>
<evidence type="ECO:0000256" key="1">
    <source>
        <dbReference type="ARBA" id="ARBA00022737"/>
    </source>
</evidence>